<sequence length="128" mass="13998">MSNEAANDALRLPDRFVQLATDAAWARNVDKATAMMVDLDDLYALLLAAKAAPASPLPRGGWQDISTAPKDGTVVDLFYPERGRLTDATWGPTGWGRHEWRGSHTVRMIPSEKPTHWMPFPAAPTGDA</sequence>
<protein>
    <recommendedName>
        <fullName evidence="3">DUF551 domain-containing protein</fullName>
    </recommendedName>
</protein>
<organism evidence="1 2">
    <name type="scientific">Brevundimonas vesicularis</name>
    <name type="common">Pseudomonas vesicularis</name>
    <dbReference type="NCBI Taxonomy" id="41276"/>
    <lineage>
        <taxon>Bacteria</taxon>
        <taxon>Pseudomonadati</taxon>
        <taxon>Pseudomonadota</taxon>
        <taxon>Alphaproteobacteria</taxon>
        <taxon>Caulobacterales</taxon>
        <taxon>Caulobacteraceae</taxon>
        <taxon>Brevundimonas</taxon>
    </lineage>
</organism>
<dbReference type="EMBL" id="JACHLJ010000001">
    <property type="protein sequence ID" value="MBB5770833.1"/>
    <property type="molecule type" value="Genomic_DNA"/>
</dbReference>
<proteinExistence type="predicted"/>
<gene>
    <name evidence="1" type="ORF">HNP47_000802</name>
</gene>
<evidence type="ECO:0008006" key="3">
    <source>
        <dbReference type="Google" id="ProtNLM"/>
    </source>
</evidence>
<accession>A0A7W9L510</accession>
<reference evidence="1 2" key="1">
    <citation type="submission" date="2020-08" db="EMBL/GenBank/DDBJ databases">
        <title>Functional genomics of gut bacteria from endangered species of beetles.</title>
        <authorList>
            <person name="Carlos-Shanley C."/>
        </authorList>
    </citation>
    <scope>NUCLEOTIDE SEQUENCE [LARGE SCALE GENOMIC DNA]</scope>
    <source>
        <strain evidence="1 2">S00192</strain>
    </source>
</reference>
<dbReference type="RefSeq" id="WP_184278434.1">
    <property type="nucleotide sequence ID" value="NZ_JACHLJ010000001.1"/>
</dbReference>
<dbReference type="Proteomes" id="UP000556201">
    <property type="component" value="Unassembled WGS sequence"/>
</dbReference>
<evidence type="ECO:0000313" key="1">
    <source>
        <dbReference type="EMBL" id="MBB5770833.1"/>
    </source>
</evidence>
<dbReference type="AlphaFoldDB" id="A0A7W9L510"/>
<comment type="caution">
    <text evidence="1">The sequence shown here is derived from an EMBL/GenBank/DDBJ whole genome shotgun (WGS) entry which is preliminary data.</text>
</comment>
<name>A0A7W9L510_BREVE</name>
<evidence type="ECO:0000313" key="2">
    <source>
        <dbReference type="Proteomes" id="UP000556201"/>
    </source>
</evidence>